<evidence type="ECO:0000256" key="1">
    <source>
        <dbReference type="ARBA" id="ARBA00022603"/>
    </source>
</evidence>
<dbReference type="Proteomes" id="UP001501196">
    <property type="component" value="Unassembled WGS sequence"/>
</dbReference>
<gene>
    <name evidence="5" type="ORF">GCM10009819_08230</name>
</gene>
<reference evidence="6" key="1">
    <citation type="journal article" date="2019" name="Int. J. Syst. Evol. Microbiol.">
        <title>The Global Catalogue of Microorganisms (GCM) 10K type strain sequencing project: providing services to taxonomists for standard genome sequencing and annotation.</title>
        <authorList>
            <consortium name="The Broad Institute Genomics Platform"/>
            <consortium name="The Broad Institute Genome Sequencing Center for Infectious Disease"/>
            <person name="Wu L."/>
            <person name="Ma J."/>
        </authorList>
    </citation>
    <scope>NUCLEOTIDE SEQUENCE [LARGE SCALE GENOMIC DNA]</scope>
    <source>
        <strain evidence="6">JCM 15672</strain>
    </source>
</reference>
<dbReference type="PANTHER" id="PTHR42912">
    <property type="entry name" value="METHYLTRANSFERASE"/>
    <property type="match status" value="1"/>
</dbReference>
<evidence type="ECO:0000256" key="2">
    <source>
        <dbReference type="ARBA" id="ARBA00022679"/>
    </source>
</evidence>
<dbReference type="EMBL" id="BAAAPW010000001">
    <property type="protein sequence ID" value="GAA2027218.1"/>
    <property type="molecule type" value="Genomic_DNA"/>
</dbReference>
<protein>
    <recommendedName>
        <fullName evidence="4">Methyltransferase type 11 domain-containing protein</fullName>
    </recommendedName>
</protein>
<dbReference type="InterPro" id="IPR023576">
    <property type="entry name" value="UbiE/COQ5_MeTrFase_CS"/>
</dbReference>
<dbReference type="InterPro" id="IPR050508">
    <property type="entry name" value="Methyltransf_Superfamily"/>
</dbReference>
<evidence type="ECO:0000259" key="4">
    <source>
        <dbReference type="Pfam" id="PF08241"/>
    </source>
</evidence>
<comment type="caution">
    <text evidence="5">The sequence shown here is derived from an EMBL/GenBank/DDBJ whole genome shotgun (WGS) entry which is preliminary data.</text>
</comment>
<dbReference type="PROSITE" id="PS01184">
    <property type="entry name" value="UBIE_2"/>
    <property type="match status" value="1"/>
</dbReference>
<keyword evidence="3" id="KW-0949">S-adenosyl-L-methionine</keyword>
<organism evidence="5 6">
    <name type="scientific">Agromyces tropicus</name>
    <dbReference type="NCBI Taxonomy" id="555371"/>
    <lineage>
        <taxon>Bacteria</taxon>
        <taxon>Bacillati</taxon>
        <taxon>Actinomycetota</taxon>
        <taxon>Actinomycetes</taxon>
        <taxon>Micrococcales</taxon>
        <taxon>Microbacteriaceae</taxon>
        <taxon>Agromyces</taxon>
    </lineage>
</organism>
<proteinExistence type="predicted"/>
<dbReference type="CDD" id="cd02440">
    <property type="entry name" value="AdoMet_MTases"/>
    <property type="match status" value="1"/>
</dbReference>
<dbReference type="Pfam" id="PF08241">
    <property type="entry name" value="Methyltransf_11"/>
    <property type="match status" value="1"/>
</dbReference>
<evidence type="ECO:0000256" key="3">
    <source>
        <dbReference type="ARBA" id="ARBA00022691"/>
    </source>
</evidence>
<dbReference type="InterPro" id="IPR029063">
    <property type="entry name" value="SAM-dependent_MTases_sf"/>
</dbReference>
<dbReference type="PANTHER" id="PTHR42912:SF80">
    <property type="entry name" value="METHYLTRANSFERASE DOMAIN-CONTAINING PROTEIN"/>
    <property type="match status" value="1"/>
</dbReference>
<sequence>MTREPRYSTEPADRDAYTRRNDRLYTRFAGVYDAAVKASPVWRRWLSNVLPEIRGPRVLEVSFGTGWLLTRYAGRFRTDGIDLNPALIAVARRNLARAGVWAELRQGPVEALPYPDATFDTVVNTMAFTGYPDASAAASELARVLKPGGRLVLVDIGYPRDRNRWGTFLVDRVWKPFGDLVRDMPAVLSAASFQVEEREIGGWGSVHLFIASKQVGDTRSP</sequence>
<keyword evidence="1" id="KW-0489">Methyltransferase</keyword>
<dbReference type="SUPFAM" id="SSF53335">
    <property type="entry name" value="S-adenosyl-L-methionine-dependent methyltransferases"/>
    <property type="match status" value="1"/>
</dbReference>
<dbReference type="Gene3D" id="3.40.50.150">
    <property type="entry name" value="Vaccinia Virus protein VP39"/>
    <property type="match status" value="1"/>
</dbReference>
<keyword evidence="6" id="KW-1185">Reference proteome</keyword>
<feature type="domain" description="Methyltransferase type 11" evidence="4">
    <location>
        <begin position="59"/>
        <end position="153"/>
    </location>
</feature>
<dbReference type="RefSeq" id="WP_344369664.1">
    <property type="nucleotide sequence ID" value="NZ_BAAAPW010000001.1"/>
</dbReference>
<name>A0ABP5FKC9_9MICO</name>
<accession>A0ABP5FKC9</accession>
<dbReference type="InterPro" id="IPR013216">
    <property type="entry name" value="Methyltransf_11"/>
</dbReference>
<keyword evidence="2" id="KW-0808">Transferase</keyword>
<evidence type="ECO:0000313" key="6">
    <source>
        <dbReference type="Proteomes" id="UP001501196"/>
    </source>
</evidence>
<evidence type="ECO:0000313" key="5">
    <source>
        <dbReference type="EMBL" id="GAA2027218.1"/>
    </source>
</evidence>